<keyword evidence="4" id="KW-1185">Reference proteome</keyword>
<organism evidence="3 4">
    <name type="scientific">Deinococcus cavernae</name>
    <dbReference type="NCBI Taxonomy" id="2320857"/>
    <lineage>
        <taxon>Bacteria</taxon>
        <taxon>Thermotogati</taxon>
        <taxon>Deinococcota</taxon>
        <taxon>Deinococci</taxon>
        <taxon>Deinococcales</taxon>
        <taxon>Deinococcaceae</taxon>
        <taxon>Deinococcus</taxon>
    </lineage>
</organism>
<protein>
    <recommendedName>
        <fullName evidence="5">Copper amine oxidase N-terminal domain-containing protein</fullName>
    </recommendedName>
</protein>
<dbReference type="OrthoDB" id="68506at2"/>
<dbReference type="Proteomes" id="UP000286287">
    <property type="component" value="Unassembled WGS sequence"/>
</dbReference>
<evidence type="ECO:0008006" key="5">
    <source>
        <dbReference type="Google" id="ProtNLM"/>
    </source>
</evidence>
<feature type="region of interest" description="Disordered" evidence="1">
    <location>
        <begin position="24"/>
        <end position="43"/>
    </location>
</feature>
<dbReference type="RefSeq" id="WP_119766586.1">
    <property type="nucleotide sequence ID" value="NZ_QYUJ01000014.1"/>
</dbReference>
<feature type="signal peptide" evidence="2">
    <location>
        <begin position="1"/>
        <end position="21"/>
    </location>
</feature>
<name>A0A418VCV5_9DEIO</name>
<dbReference type="EMBL" id="QYUJ01000014">
    <property type="protein sequence ID" value="RJF73829.1"/>
    <property type="molecule type" value="Genomic_DNA"/>
</dbReference>
<evidence type="ECO:0000256" key="2">
    <source>
        <dbReference type="SAM" id="SignalP"/>
    </source>
</evidence>
<keyword evidence="2" id="KW-0732">Signal</keyword>
<accession>A0A418VCV5</accession>
<evidence type="ECO:0000256" key="1">
    <source>
        <dbReference type="SAM" id="MobiDB-lite"/>
    </source>
</evidence>
<evidence type="ECO:0000313" key="3">
    <source>
        <dbReference type="EMBL" id="RJF73829.1"/>
    </source>
</evidence>
<dbReference type="AlphaFoldDB" id="A0A418VCV5"/>
<evidence type="ECO:0000313" key="4">
    <source>
        <dbReference type="Proteomes" id="UP000286287"/>
    </source>
</evidence>
<gene>
    <name evidence="3" type="ORF">D3875_16855</name>
</gene>
<comment type="caution">
    <text evidence="3">The sequence shown here is derived from an EMBL/GenBank/DDBJ whole genome shotgun (WGS) entry which is preliminary data.</text>
</comment>
<feature type="chain" id="PRO_5019255452" description="Copper amine oxidase N-terminal domain-containing protein" evidence="2">
    <location>
        <begin position="22"/>
        <end position="266"/>
    </location>
</feature>
<sequence length="266" mass="26815">MPMQRFTLPLAVLLSGGLALAQTAPTTPAAPPATNPAPNASPKTARVMATTHRTVSALSVGISKAVKGQLLTCPRALKVSPLAVCLYTKSPVNTVRPAVRGVVGPQALGDWKTSAQASSLLVQEGGNLAAYVLLSNLSPQETLVVIDAVQAKPAAAKPAAPAGVVKGQAYLLDSDLAGVVNVINLGGGKYRLNAPGQTALTITAGSKVAQRGGGTVDLPMVPLTDGKNLLFPAADLRSLGCTVTDTANGITIACGSDSVGVKPIVF</sequence>
<reference evidence="3 4" key="1">
    <citation type="submission" date="2018-09" db="EMBL/GenBank/DDBJ databases">
        <authorList>
            <person name="Zhu H."/>
        </authorList>
    </citation>
    <scope>NUCLEOTIDE SEQUENCE [LARGE SCALE GENOMIC DNA]</scope>
    <source>
        <strain evidence="3 4">K2S05-167</strain>
    </source>
</reference>
<proteinExistence type="predicted"/>